<organism evidence="1 2">
    <name type="scientific">Mucilaginibacter humi</name>
    <dbReference type="NCBI Taxonomy" id="2732510"/>
    <lineage>
        <taxon>Bacteria</taxon>
        <taxon>Pseudomonadati</taxon>
        <taxon>Bacteroidota</taxon>
        <taxon>Sphingobacteriia</taxon>
        <taxon>Sphingobacteriales</taxon>
        <taxon>Sphingobacteriaceae</taxon>
        <taxon>Mucilaginibacter</taxon>
    </lineage>
</organism>
<gene>
    <name evidence="1" type="ORF">HK413_10525</name>
</gene>
<accession>A0ABX1W2Q2</accession>
<evidence type="ECO:0000313" key="2">
    <source>
        <dbReference type="Proteomes" id="UP000566071"/>
    </source>
</evidence>
<name>A0ABX1W2Q2_9SPHI</name>
<proteinExistence type="predicted"/>
<sequence>MQKQEGLLPEGEYEGLYADEKQINYMYSARTVATMIKKPARAIFLKWPQTVL</sequence>
<dbReference type="EMBL" id="JABFCR010000047">
    <property type="protein sequence ID" value="NNU34453.1"/>
    <property type="molecule type" value="Genomic_DNA"/>
</dbReference>
<comment type="caution">
    <text evidence="1">The sequence shown here is derived from an EMBL/GenBank/DDBJ whole genome shotgun (WGS) entry which is preliminary data.</text>
</comment>
<protein>
    <submittedName>
        <fullName evidence="1">Uncharacterized protein</fullName>
    </submittedName>
</protein>
<evidence type="ECO:0000313" key="1">
    <source>
        <dbReference type="EMBL" id="NNU34453.1"/>
    </source>
</evidence>
<reference evidence="1 2" key="1">
    <citation type="submission" date="2020-05" db="EMBL/GenBank/DDBJ databases">
        <authorList>
            <person name="Khan S.A."/>
            <person name="Jeon C.O."/>
            <person name="Chun B.H."/>
        </authorList>
    </citation>
    <scope>NUCLEOTIDE SEQUENCE [LARGE SCALE GENOMIC DNA]</scope>
    <source>
        <strain evidence="1 2">S1162</strain>
    </source>
</reference>
<keyword evidence="2" id="KW-1185">Reference proteome</keyword>
<dbReference type="Proteomes" id="UP000566071">
    <property type="component" value="Unassembled WGS sequence"/>
</dbReference>